<dbReference type="Gene3D" id="4.10.400.10">
    <property type="entry name" value="Low-density Lipoprotein Receptor"/>
    <property type="match status" value="6"/>
</dbReference>
<dbReference type="SUPFAM" id="SSF48726">
    <property type="entry name" value="Immunoglobulin"/>
    <property type="match status" value="1"/>
</dbReference>
<dbReference type="RefSeq" id="XP_038071342.1">
    <property type="nucleotide sequence ID" value="XM_038215414.1"/>
</dbReference>
<keyword evidence="5" id="KW-0677">Repeat</keyword>
<dbReference type="PROSITE" id="PS50068">
    <property type="entry name" value="LDLRA_2"/>
    <property type="match status" value="7"/>
</dbReference>
<evidence type="ECO:0000256" key="14">
    <source>
        <dbReference type="PROSITE-ProRule" id="PRU00196"/>
    </source>
</evidence>
<feature type="domain" description="SRCR" evidence="17">
    <location>
        <begin position="386"/>
        <end position="492"/>
    </location>
</feature>
<dbReference type="SUPFAM" id="SSF57424">
    <property type="entry name" value="LDL receptor-like module"/>
    <property type="match status" value="7"/>
</dbReference>
<dbReference type="GO" id="GO:0005886">
    <property type="term" value="C:plasma membrane"/>
    <property type="evidence" value="ECO:0007669"/>
    <property type="project" value="UniProtKB-SubCell"/>
</dbReference>
<dbReference type="PROSITE" id="PS00420">
    <property type="entry name" value="SRCR_1"/>
    <property type="match status" value="1"/>
</dbReference>
<dbReference type="InterPro" id="IPR002172">
    <property type="entry name" value="LDrepeatLR_classA_rpt"/>
</dbReference>
<dbReference type="InterPro" id="IPR036772">
    <property type="entry name" value="SRCR-like_dom_sf"/>
</dbReference>
<feature type="domain" description="Fibronectin type-III" evidence="19">
    <location>
        <begin position="167"/>
        <end position="259"/>
    </location>
</feature>
<feature type="disulfide bond" evidence="12">
    <location>
        <begin position="120"/>
        <end position="144"/>
    </location>
</feature>
<dbReference type="Gene3D" id="2.60.40.10">
    <property type="entry name" value="Immunoglobulins"/>
    <property type="match status" value="2"/>
</dbReference>
<feature type="disulfide bond" evidence="12">
    <location>
        <begin position="921"/>
        <end position="982"/>
    </location>
</feature>
<comment type="subcellular location">
    <subcellularLocation>
        <location evidence="1">Cell membrane</location>
        <topology evidence="1">Single-pass membrane protein</topology>
    </subcellularLocation>
</comment>
<evidence type="ECO:0000256" key="7">
    <source>
        <dbReference type="ARBA" id="ARBA00022825"/>
    </source>
</evidence>
<keyword evidence="11" id="KW-0325">Glycoprotein</keyword>
<dbReference type="InterPro" id="IPR050685">
    <property type="entry name" value="LDLR"/>
</dbReference>
<dbReference type="PRINTS" id="PR00261">
    <property type="entry name" value="LDLRECEPTOR"/>
</dbReference>
<keyword evidence="9" id="KW-0472">Membrane</keyword>
<evidence type="ECO:0000259" key="19">
    <source>
        <dbReference type="PROSITE" id="PS50853"/>
    </source>
</evidence>
<evidence type="ECO:0000313" key="20">
    <source>
        <dbReference type="EnsemblMetazoa" id="XP_038071342.1"/>
    </source>
</evidence>
<feature type="disulfide bond" evidence="13">
    <location>
        <begin position="758"/>
        <end position="773"/>
    </location>
</feature>
<dbReference type="InterPro" id="IPR003961">
    <property type="entry name" value="FN3_dom"/>
</dbReference>
<feature type="disulfide bond" evidence="14">
    <location>
        <begin position="346"/>
        <end position="356"/>
    </location>
</feature>
<keyword evidence="4 15" id="KW-0732">Signal</keyword>
<dbReference type="FunFam" id="3.10.250.10:FF:000016">
    <property type="entry name" value="Scavenger receptor cysteine-rich protein type 12"/>
    <property type="match status" value="2"/>
</dbReference>
<dbReference type="PROSITE" id="PS50835">
    <property type="entry name" value="IG_LIKE"/>
    <property type="match status" value="1"/>
</dbReference>
<feature type="chain" id="PRO_5037954197" evidence="15">
    <location>
        <begin position="22"/>
        <end position="1133"/>
    </location>
</feature>
<feature type="disulfide bond" evidence="13">
    <location>
        <begin position="712"/>
        <end position="727"/>
    </location>
</feature>
<dbReference type="Gene3D" id="3.10.250.10">
    <property type="entry name" value="SRCR-like domain"/>
    <property type="match status" value="2"/>
</dbReference>
<dbReference type="InterPro" id="IPR036179">
    <property type="entry name" value="Ig-like_dom_sf"/>
</dbReference>
<feature type="domain" description="SRCR" evidence="17">
    <location>
        <begin position="274"/>
        <end position="378"/>
    </location>
</feature>
<feature type="domain" description="Ig-like" evidence="18">
    <location>
        <begin position="511"/>
        <end position="592"/>
    </location>
</feature>
<dbReference type="PANTHER" id="PTHR24270">
    <property type="entry name" value="LOW-DENSITY LIPOPROTEIN RECEPTOR-RELATED"/>
    <property type="match status" value="1"/>
</dbReference>
<dbReference type="InterPro" id="IPR036790">
    <property type="entry name" value="Frizzled_dom_sf"/>
</dbReference>
<dbReference type="SUPFAM" id="SSF63501">
    <property type="entry name" value="Frizzled cysteine-rich domain"/>
    <property type="match status" value="2"/>
</dbReference>
<dbReference type="SMART" id="SM00060">
    <property type="entry name" value="FN3"/>
    <property type="match status" value="1"/>
</dbReference>
<dbReference type="InterPro" id="IPR001190">
    <property type="entry name" value="SRCR"/>
</dbReference>
<dbReference type="GO" id="GO:0006508">
    <property type="term" value="P:proteolysis"/>
    <property type="evidence" value="ECO:0007669"/>
    <property type="project" value="UniProtKB-KW"/>
</dbReference>
<feature type="domain" description="FZ" evidence="16">
    <location>
        <begin position="916"/>
        <end position="1044"/>
    </location>
</feature>
<dbReference type="CDD" id="cd00112">
    <property type="entry name" value="LDLa"/>
    <property type="match status" value="7"/>
</dbReference>
<proteinExistence type="predicted"/>
<sequence length="1133" mass="121477">MDSSFVPLLLVAGVYLTMAVAQRQSGSCEPITINTCTGSGVIHQYTSVPITLPNGPGPDAGFTTYRNQKKALQGRRQLVSLLKGRKHKACREYMKPFVCAAFLPACNENGDAVPPCMELCLATKANCQVSMEDLGLEWPDELDCDVFPTRSNVPHCIAGNLVDSMGLPSKVILREVVASFDSIFVSWETEDPSTMIQGYRLEYEDGVSIMKMFDLAATESEFTITGLTPITNYVIKLRAYNFVGEGEAAMASALTKPSSEGGSTEQGSAEEGAVRLVSGYGVPHSGLVQYYKDGQWGYLCAPLVWDEDNADVVCRQLGFGPALFIASLGQMFGSGDGVGYASGSKCTGQEATLADCAIDPWDIKAGCNHYSDVGVICDTGSRETAIRLSNGTSSKGVLEVFYNNEWGTVCEEGWDVKDSEVVCRQLGYNGVKYMSSFELSFDFSFDRFISVMFKNVDCEGTEESLFDCPKSDWYVDDFSCTSHYNDVILACSKEDIDLKMRDLNVVETVSGTDVYMICSTEDVLMYVGEAETPVWTLPSGTKLSVSDSEGNVRAAQLGVSSSQLVITGFTDQQNAGIYLCTVTGYQKNVTLTEATLAVSVEFPCAEGEFNCGERCVPRRFLCDQDWDCLDGRDESEEICSQPMPIVCSRLEMLCDNDSKCVSMTALCDRIPDCDDGRDEMNCEGPVVPRDNCPIGQISCPTSDQCISLGAICDGNDDCSDGMDEMDCEDGGPIPESECPIGQIACPFDDKCILISAFCDGNEDCTDGIDEMSCGGEGGPFPPSSCPDGLIPCPTSDQCISPSAMCDGFPDCNDGIDEMACDEGGAGPFPPSSCPDGLIPCPTSDQCIPPSAMCDGFPDCNDGIDEMACGEGGAVLSGVNNCPDGKFPCPGEVKCISISDACNGVNDCTTGVDEMNCNATSCMPISVPECAVGLDYTETMATYDIGLSPEDVANVFSSLSVIFESGCGTFFRPFICSTFVPQCSNFPLPPCRELCEVSVRKCLETFEGLMTEEQVEEQLIPQGGLGGGAGCDALPSQDDGQCYNVKEVSVGEVAGLGSEEGVGVSVDCTYNLLPGIQPKWTTPDGSKVKTGDKRRVRAIHVSDTVTRLQIDNLQPRYKGVYTCSGLEYSVTVEL</sequence>
<comment type="caution">
    <text evidence="14">Lacks conserved residue(s) required for the propagation of feature annotation.</text>
</comment>
<dbReference type="PANTHER" id="PTHR24270:SF62">
    <property type="entry name" value="LOW-DENSITY LIPOPROTEIN RECEPTOR-RELATED PROTEIN 2"/>
    <property type="match status" value="1"/>
</dbReference>
<feature type="disulfide bond" evidence="13">
    <location>
        <begin position="901"/>
        <end position="916"/>
    </location>
</feature>
<feature type="signal peptide" evidence="15">
    <location>
        <begin position="1"/>
        <end position="21"/>
    </location>
</feature>
<dbReference type="GO" id="GO:0016192">
    <property type="term" value="P:vesicle-mediated transport"/>
    <property type="evidence" value="ECO:0007669"/>
    <property type="project" value="UniProtKB-ARBA"/>
</dbReference>
<evidence type="ECO:0000256" key="2">
    <source>
        <dbReference type="ARBA" id="ARBA00022670"/>
    </source>
</evidence>
<dbReference type="PRINTS" id="PR00258">
    <property type="entry name" value="SPERACTRCPTR"/>
</dbReference>
<accession>A0A914B7C6</accession>
<feature type="disulfide bond" evidence="13">
    <location>
        <begin position="667"/>
        <end position="682"/>
    </location>
</feature>
<dbReference type="CDD" id="cd07066">
    <property type="entry name" value="CRD_FZ"/>
    <property type="match status" value="2"/>
</dbReference>
<evidence type="ECO:0000256" key="6">
    <source>
        <dbReference type="ARBA" id="ARBA00022801"/>
    </source>
</evidence>
<dbReference type="InterPro" id="IPR013783">
    <property type="entry name" value="Ig-like_fold"/>
</dbReference>
<dbReference type="InterPro" id="IPR020067">
    <property type="entry name" value="Frizzled_dom"/>
</dbReference>
<evidence type="ECO:0000256" key="5">
    <source>
        <dbReference type="ARBA" id="ARBA00022737"/>
    </source>
</evidence>
<keyword evidence="8" id="KW-1133">Transmembrane helix</keyword>
<keyword evidence="21" id="KW-1185">Reference proteome</keyword>
<dbReference type="Pfam" id="PF01392">
    <property type="entry name" value="Fz"/>
    <property type="match status" value="2"/>
</dbReference>
<evidence type="ECO:0000256" key="4">
    <source>
        <dbReference type="ARBA" id="ARBA00022729"/>
    </source>
</evidence>
<dbReference type="Pfam" id="PF00041">
    <property type="entry name" value="fn3"/>
    <property type="match status" value="1"/>
</dbReference>
<feature type="disulfide bond" evidence="13">
    <location>
        <begin position="853"/>
        <end position="868"/>
    </location>
</feature>
<dbReference type="Pfam" id="PF00530">
    <property type="entry name" value="SRCR"/>
    <property type="match status" value="2"/>
</dbReference>
<organism evidence="20 21">
    <name type="scientific">Patiria miniata</name>
    <name type="common">Bat star</name>
    <name type="synonym">Asterina miniata</name>
    <dbReference type="NCBI Taxonomy" id="46514"/>
    <lineage>
        <taxon>Eukaryota</taxon>
        <taxon>Metazoa</taxon>
        <taxon>Echinodermata</taxon>
        <taxon>Eleutherozoa</taxon>
        <taxon>Asterozoa</taxon>
        <taxon>Asteroidea</taxon>
        <taxon>Valvatacea</taxon>
        <taxon>Valvatida</taxon>
        <taxon>Asterinidae</taxon>
        <taxon>Patiria</taxon>
    </lineage>
</organism>
<dbReference type="AlphaFoldDB" id="A0A914B7C6"/>
<feature type="disulfide bond" evidence="12">
    <location>
        <begin position="929"/>
        <end position="975"/>
    </location>
</feature>
<evidence type="ECO:0000256" key="15">
    <source>
        <dbReference type="SAM" id="SignalP"/>
    </source>
</evidence>
<evidence type="ECO:0000256" key="9">
    <source>
        <dbReference type="ARBA" id="ARBA00023136"/>
    </source>
</evidence>
<evidence type="ECO:0000259" key="16">
    <source>
        <dbReference type="PROSITE" id="PS50038"/>
    </source>
</evidence>
<keyword evidence="6" id="KW-0378">Hydrolase</keyword>
<reference evidence="20" key="1">
    <citation type="submission" date="2022-11" db="UniProtKB">
        <authorList>
            <consortium name="EnsemblMetazoa"/>
        </authorList>
    </citation>
    <scope>IDENTIFICATION</scope>
</reference>
<dbReference type="CDD" id="cd00063">
    <property type="entry name" value="FN3"/>
    <property type="match status" value="1"/>
</dbReference>
<dbReference type="SMART" id="SM00063">
    <property type="entry name" value="FRI"/>
    <property type="match status" value="1"/>
</dbReference>
<keyword evidence="3" id="KW-0812">Transmembrane</keyword>
<name>A0A914B7C6_PATMI</name>
<dbReference type="InterPro" id="IPR036055">
    <property type="entry name" value="LDL_receptor-like_sf"/>
</dbReference>
<dbReference type="OrthoDB" id="2019384at2759"/>
<evidence type="ECO:0000256" key="10">
    <source>
        <dbReference type="ARBA" id="ARBA00023157"/>
    </source>
</evidence>
<evidence type="ECO:0000256" key="3">
    <source>
        <dbReference type="ARBA" id="ARBA00022692"/>
    </source>
</evidence>
<dbReference type="InterPro" id="IPR036116">
    <property type="entry name" value="FN3_sf"/>
</dbReference>
<dbReference type="Gene3D" id="1.10.2000.10">
    <property type="entry name" value="Frizzled cysteine-rich domain"/>
    <property type="match status" value="2"/>
</dbReference>
<evidence type="ECO:0000256" key="13">
    <source>
        <dbReference type="PROSITE-ProRule" id="PRU00124"/>
    </source>
</evidence>
<dbReference type="PROSITE" id="PS50038">
    <property type="entry name" value="FZ"/>
    <property type="match status" value="2"/>
</dbReference>
<protein>
    <submittedName>
        <fullName evidence="20">Uncharacterized protein</fullName>
    </submittedName>
</protein>
<dbReference type="SUPFAM" id="SSF56487">
    <property type="entry name" value="SRCR-like"/>
    <property type="match status" value="2"/>
</dbReference>
<dbReference type="InterPro" id="IPR007110">
    <property type="entry name" value="Ig-like_dom"/>
</dbReference>
<dbReference type="GO" id="GO:0008236">
    <property type="term" value="F:serine-type peptidase activity"/>
    <property type="evidence" value="ECO:0007669"/>
    <property type="project" value="UniProtKB-KW"/>
</dbReference>
<keyword evidence="2" id="KW-0645">Protease</keyword>
<evidence type="ECO:0000256" key="1">
    <source>
        <dbReference type="ARBA" id="ARBA00004162"/>
    </source>
</evidence>
<evidence type="ECO:0000313" key="21">
    <source>
        <dbReference type="Proteomes" id="UP000887568"/>
    </source>
</evidence>
<dbReference type="EnsemblMetazoa" id="XM_038215414.1">
    <property type="protein sequence ID" value="XP_038071342.1"/>
    <property type="gene ID" value="LOC119740207"/>
</dbReference>
<dbReference type="Pfam" id="PF00057">
    <property type="entry name" value="Ldl_recept_a"/>
    <property type="match status" value="3"/>
</dbReference>
<keyword evidence="10 14" id="KW-1015">Disulfide bond</keyword>
<dbReference type="GeneID" id="119740207"/>
<evidence type="ECO:0000256" key="8">
    <source>
        <dbReference type="ARBA" id="ARBA00022989"/>
    </source>
</evidence>
<dbReference type="Gene3D" id="2.40.128.620">
    <property type="match status" value="1"/>
</dbReference>
<evidence type="ECO:0000259" key="17">
    <source>
        <dbReference type="PROSITE" id="PS50287"/>
    </source>
</evidence>
<dbReference type="SMART" id="SM00202">
    <property type="entry name" value="SR"/>
    <property type="match status" value="2"/>
</dbReference>
<keyword evidence="7" id="KW-0720">Serine protease</keyword>
<evidence type="ECO:0000256" key="12">
    <source>
        <dbReference type="PROSITE-ProRule" id="PRU00090"/>
    </source>
</evidence>
<dbReference type="PROSITE" id="PS50853">
    <property type="entry name" value="FN3"/>
    <property type="match status" value="1"/>
</dbReference>
<feature type="disulfide bond" evidence="13">
    <location>
        <begin position="805"/>
        <end position="820"/>
    </location>
</feature>
<feature type="domain" description="FZ" evidence="16">
    <location>
        <begin position="23"/>
        <end position="159"/>
    </location>
</feature>
<dbReference type="SUPFAM" id="SSF49265">
    <property type="entry name" value="Fibronectin type III"/>
    <property type="match status" value="1"/>
</dbReference>
<evidence type="ECO:0000256" key="11">
    <source>
        <dbReference type="ARBA" id="ARBA00023180"/>
    </source>
</evidence>
<dbReference type="PROSITE" id="PS50287">
    <property type="entry name" value="SRCR_2"/>
    <property type="match status" value="2"/>
</dbReference>
<dbReference type="SMART" id="SM00192">
    <property type="entry name" value="LDLa"/>
    <property type="match status" value="7"/>
</dbReference>
<dbReference type="Proteomes" id="UP000887568">
    <property type="component" value="Unplaced"/>
</dbReference>
<feature type="disulfide bond" evidence="14">
    <location>
        <begin position="458"/>
        <end position="468"/>
    </location>
</feature>
<evidence type="ECO:0000259" key="18">
    <source>
        <dbReference type="PROSITE" id="PS50835"/>
    </source>
</evidence>